<dbReference type="Gene3D" id="2.130.10.10">
    <property type="entry name" value="YVTN repeat-like/Quinoprotein amine dehydrogenase"/>
    <property type="match status" value="1"/>
</dbReference>
<dbReference type="SUPFAM" id="SSF50978">
    <property type="entry name" value="WD40 repeat-like"/>
    <property type="match status" value="1"/>
</dbReference>
<dbReference type="GO" id="GO:0003723">
    <property type="term" value="F:RNA binding"/>
    <property type="evidence" value="ECO:0007669"/>
    <property type="project" value="TreeGrafter"/>
</dbReference>
<reference evidence="4 5" key="1">
    <citation type="journal article" date="2012" name="Genome Biol. Evol.">
        <title>Nucleomorph genome sequence of the cryptophyte alga Chroomonas mesostigmatica CCMP1168 reveals lineage-specific gene loss and genome complexity.</title>
        <authorList>
            <person name="Moore C.E."/>
            <person name="Curtis B."/>
            <person name="Mills T."/>
            <person name="Tanifuji G."/>
            <person name="Archibald J.M."/>
        </authorList>
    </citation>
    <scope>NUCLEOTIDE SEQUENCE [LARGE SCALE GENOMIC DNA]</scope>
    <source>
        <strain evidence="4 5">CCMP1168</strain>
    </source>
</reference>
<name>J7GAH9_9CRYP</name>
<dbReference type="Proteomes" id="UP000243348">
    <property type="component" value="Nucleomorph 2"/>
</dbReference>
<dbReference type="EMBL" id="CP003681">
    <property type="protein sequence ID" value="AFP65480.1"/>
    <property type="molecule type" value="Genomic_DNA"/>
</dbReference>
<dbReference type="AlphaFoldDB" id="J7GAH9"/>
<accession>J7GAH9</accession>
<dbReference type="SMART" id="SM00320">
    <property type="entry name" value="WD40"/>
    <property type="match status" value="5"/>
</dbReference>
<dbReference type="PROSITE" id="PS50082">
    <property type="entry name" value="WD_REPEATS_2"/>
    <property type="match status" value="1"/>
</dbReference>
<dbReference type="InterPro" id="IPR052234">
    <property type="entry name" value="U5_snRNP_Component"/>
</dbReference>
<gene>
    <name evidence="4" type="primary">U5snRNP</name>
    <name evidence="4" type="ORF">CMESO_312</name>
</gene>
<protein>
    <submittedName>
        <fullName evidence="4">U5 small nuclear ribonucleoprotein 40kDa subunit</fullName>
    </submittedName>
</protein>
<dbReference type="PANTHER" id="PTHR44006">
    <property type="entry name" value="U5 SMALL NUCLEAR RIBONUCLEOPROTEIN 40 KDA PROTEIN"/>
    <property type="match status" value="1"/>
</dbReference>
<keyword evidence="4" id="KW-0687">Ribonucleoprotein</keyword>
<evidence type="ECO:0000256" key="2">
    <source>
        <dbReference type="ARBA" id="ARBA00022737"/>
    </source>
</evidence>
<dbReference type="PANTHER" id="PTHR44006:SF1">
    <property type="entry name" value="U5 SMALL NUCLEAR RIBONUCLEOPROTEIN 40 KDA PROTEIN"/>
    <property type="match status" value="1"/>
</dbReference>
<evidence type="ECO:0000313" key="4">
    <source>
        <dbReference type="EMBL" id="AFP65480.1"/>
    </source>
</evidence>
<evidence type="ECO:0000313" key="5">
    <source>
        <dbReference type="Proteomes" id="UP000243348"/>
    </source>
</evidence>
<evidence type="ECO:0000256" key="3">
    <source>
        <dbReference type="PROSITE-ProRule" id="PRU00221"/>
    </source>
</evidence>
<dbReference type="Pfam" id="PF00400">
    <property type="entry name" value="WD40"/>
    <property type="match status" value="2"/>
</dbReference>
<dbReference type="InterPro" id="IPR036322">
    <property type="entry name" value="WD40_repeat_dom_sf"/>
</dbReference>
<keyword evidence="4" id="KW-0542">Nucleomorph</keyword>
<feature type="repeat" description="WD" evidence="3">
    <location>
        <begin position="49"/>
        <end position="88"/>
    </location>
</feature>
<dbReference type="InterPro" id="IPR001680">
    <property type="entry name" value="WD40_rpt"/>
</dbReference>
<keyword evidence="2" id="KW-0677">Repeat</keyword>
<evidence type="ECO:0000256" key="1">
    <source>
        <dbReference type="ARBA" id="ARBA00022574"/>
    </source>
</evidence>
<organism evidence="4 5">
    <name type="scientific">Chroomonas mesostigmatica CCMP1168</name>
    <dbReference type="NCBI Taxonomy" id="1195612"/>
    <lineage>
        <taxon>Eukaryota</taxon>
        <taxon>Cryptophyceae</taxon>
        <taxon>Pyrenomonadales</taxon>
        <taxon>Chroomonadaceae</taxon>
        <taxon>Chroomonas</taxon>
    </lineage>
</organism>
<sequence length="301" mass="34552">MVNIRMYLCDEELISCSFSCDGKVTACGGVTGNFFLTVNRFHSFKTKIFKIHEGPINRIFFDKKNFYTASSDKTCRIWNPETSQILRTLNLNNEKATYIDLINNLIITAGNRGTLKLWDQRIQCPIGNFFHGFPILNSNFLKSGHTFVSCGISPNLFLWDIRNYKKYCSVFSLVGHRTSIYSSSLSNYDFSLFSIDFNNLVCRWIFELSKNLAKCYFLKSEKIFPKALKPSFYKITCDSLGKIFAQGGLNGSVYFKNQKKGKIIQKIKSHSWGRVNDVKFHPSNRIFGSCGEDGFLNIKEF</sequence>
<geneLocation type="nucleomorph" evidence="4"/>
<dbReference type="GO" id="GO:0071013">
    <property type="term" value="C:catalytic step 2 spliceosome"/>
    <property type="evidence" value="ECO:0007669"/>
    <property type="project" value="TreeGrafter"/>
</dbReference>
<proteinExistence type="predicted"/>
<dbReference type="InterPro" id="IPR015943">
    <property type="entry name" value="WD40/YVTN_repeat-like_dom_sf"/>
</dbReference>
<keyword evidence="1 3" id="KW-0853">WD repeat</keyword>